<evidence type="ECO:0000313" key="3">
    <source>
        <dbReference type="Proteomes" id="UP000440224"/>
    </source>
</evidence>
<evidence type="ECO:0000313" key="2">
    <source>
        <dbReference type="EMBL" id="MRG98145.1"/>
    </source>
</evidence>
<organism evidence="2 3">
    <name type="scientific">Polyangium spumosum</name>
    <dbReference type="NCBI Taxonomy" id="889282"/>
    <lineage>
        <taxon>Bacteria</taxon>
        <taxon>Pseudomonadati</taxon>
        <taxon>Myxococcota</taxon>
        <taxon>Polyangia</taxon>
        <taxon>Polyangiales</taxon>
        <taxon>Polyangiaceae</taxon>
        <taxon>Polyangium</taxon>
    </lineage>
</organism>
<comment type="caution">
    <text evidence="2">The sequence shown here is derived from an EMBL/GenBank/DDBJ whole genome shotgun (WGS) entry which is preliminary data.</text>
</comment>
<evidence type="ECO:0000256" key="1">
    <source>
        <dbReference type="SAM" id="MobiDB-lite"/>
    </source>
</evidence>
<dbReference type="Proteomes" id="UP000440224">
    <property type="component" value="Unassembled WGS sequence"/>
</dbReference>
<reference evidence="2 3" key="1">
    <citation type="submission" date="2019-10" db="EMBL/GenBank/DDBJ databases">
        <title>A soil myxobacterium in the family Polyangiaceae.</title>
        <authorList>
            <person name="Li Y."/>
            <person name="Wang J."/>
        </authorList>
    </citation>
    <scope>NUCLEOTIDE SEQUENCE [LARGE SCALE GENOMIC DNA]</scope>
    <source>
        <strain evidence="2 3">DSM 14734</strain>
    </source>
</reference>
<feature type="compositionally biased region" description="Basic and acidic residues" evidence="1">
    <location>
        <begin position="22"/>
        <end position="32"/>
    </location>
</feature>
<dbReference type="RefSeq" id="WP_153824914.1">
    <property type="nucleotide sequence ID" value="NZ_WJIE01000025.1"/>
</dbReference>
<accession>A0A6N7Q636</accession>
<dbReference type="AlphaFoldDB" id="A0A6N7Q636"/>
<dbReference type="OrthoDB" id="9944141at2"/>
<proteinExistence type="predicted"/>
<dbReference type="EMBL" id="WJIE01000025">
    <property type="protein sequence ID" value="MRG98145.1"/>
    <property type="molecule type" value="Genomic_DNA"/>
</dbReference>
<sequence length="235" mass="25229">MIIRSSLAIILLIATCERPARAESPLRTRKPEPLASGSDSAPKGEQKPPEKMRHDELHIGIGPLGTAFGALPFPVNVGGMMRINAVWEEGYALGLNLLAFGSPTSRVLYNAPVYGYDVTIGVNGCIIRGLFGFCTSANFGLIETWGAEQRIPGPLTNGAIGTKLHGVFTAGPGLELRVAKSLHIRPFAELGLMLPPTRVIVDGREDQQWRPFPIFGIYGVTASIVIPMVGSKETK</sequence>
<gene>
    <name evidence="2" type="ORF">GF068_40480</name>
</gene>
<feature type="compositionally biased region" description="Basic and acidic residues" evidence="1">
    <location>
        <begin position="42"/>
        <end position="51"/>
    </location>
</feature>
<protein>
    <submittedName>
        <fullName evidence="2">Uncharacterized protein</fullName>
    </submittedName>
</protein>
<name>A0A6N7Q636_9BACT</name>
<keyword evidence="3" id="KW-1185">Reference proteome</keyword>
<feature type="region of interest" description="Disordered" evidence="1">
    <location>
        <begin position="22"/>
        <end position="51"/>
    </location>
</feature>